<protein>
    <submittedName>
        <fullName evidence="2">Uncharacterized protein</fullName>
    </submittedName>
</protein>
<keyword evidence="3" id="KW-1185">Reference proteome</keyword>
<name>A0ABP5CY55_9MICO</name>
<evidence type="ECO:0000313" key="2">
    <source>
        <dbReference type="EMBL" id="GAA1968899.1"/>
    </source>
</evidence>
<sequence>MWTVIVILLVVWAILSVVGFAFKGLLWLAVIGIVLFVGTLVFGAVRQRARDKRQPPAPPKAQSSD</sequence>
<dbReference type="RefSeq" id="WP_344097122.1">
    <property type="nucleotide sequence ID" value="NZ_BAAAOG010000010.1"/>
</dbReference>
<dbReference type="Proteomes" id="UP001499933">
    <property type="component" value="Unassembled WGS sequence"/>
</dbReference>
<evidence type="ECO:0000256" key="1">
    <source>
        <dbReference type="SAM" id="Phobius"/>
    </source>
</evidence>
<gene>
    <name evidence="2" type="ORF">GCM10009776_35020</name>
</gene>
<keyword evidence="1" id="KW-1133">Transmembrane helix</keyword>
<dbReference type="EMBL" id="BAAAOG010000010">
    <property type="protein sequence ID" value="GAA1968899.1"/>
    <property type="molecule type" value="Genomic_DNA"/>
</dbReference>
<reference evidence="3" key="1">
    <citation type="journal article" date="2019" name="Int. J. Syst. Evol. Microbiol.">
        <title>The Global Catalogue of Microorganisms (GCM) 10K type strain sequencing project: providing services to taxonomists for standard genome sequencing and annotation.</title>
        <authorList>
            <consortium name="The Broad Institute Genomics Platform"/>
            <consortium name="The Broad Institute Genome Sequencing Center for Infectious Disease"/>
            <person name="Wu L."/>
            <person name="Ma J."/>
        </authorList>
    </citation>
    <scope>NUCLEOTIDE SEQUENCE [LARGE SCALE GENOMIC DNA]</scope>
    <source>
        <strain evidence="3">JCM 14901</strain>
    </source>
</reference>
<organism evidence="2 3">
    <name type="scientific">Microbacterium deminutum</name>
    <dbReference type="NCBI Taxonomy" id="344164"/>
    <lineage>
        <taxon>Bacteria</taxon>
        <taxon>Bacillati</taxon>
        <taxon>Actinomycetota</taxon>
        <taxon>Actinomycetes</taxon>
        <taxon>Micrococcales</taxon>
        <taxon>Microbacteriaceae</taxon>
        <taxon>Microbacterium</taxon>
    </lineage>
</organism>
<keyword evidence="1" id="KW-0472">Membrane</keyword>
<accession>A0ABP5CY55</accession>
<keyword evidence="1" id="KW-0812">Transmembrane</keyword>
<evidence type="ECO:0000313" key="3">
    <source>
        <dbReference type="Proteomes" id="UP001499933"/>
    </source>
</evidence>
<proteinExistence type="predicted"/>
<feature type="transmembrane region" description="Helical" evidence="1">
    <location>
        <begin position="26"/>
        <end position="45"/>
    </location>
</feature>
<comment type="caution">
    <text evidence="2">The sequence shown here is derived from an EMBL/GenBank/DDBJ whole genome shotgun (WGS) entry which is preliminary data.</text>
</comment>